<feature type="compositionally biased region" description="Polar residues" evidence="3">
    <location>
        <begin position="216"/>
        <end position="229"/>
    </location>
</feature>
<sequence length="672" mass="73120">MVVTKGKMPNEKKKVLRGFRKNMARATGMRHFFGGKAQKEAEIKERSTTKVSEEGKAKQPIKKSTEKKEFAVIKNEAQSAAAKIKEEKSAIAEKEEIVPKEEKVVDVSPPTKSKIVAEEKSVPKKEDIPPHPVQPKVDVTAVPPPDRVAEKELPKDEDDTKKILSFRRLPDVKKEADPQVLAKTAAHINEVMSPENIKQSRGRSPQGGSMLDMLAKQSSEKLMNQVSPTKKSKKKKMNKQESNDSVASSIVPEDKEIIINREDMKSPIVVSGEKSKEGVFVIDAGGWKTRVGFAGEEIPRLELETIVGRRKSTMGGDSMPEYAYGNSARRASTVYDLNIPISRGFVTHWDEAEKLWTAAFMQVCQDSKPKACLIASGVLQPKATKQKLAELCLDRLGFDAFHIGVSPVLALFGAGYTTGLVLDCGKDASRAVPVYDGFALPHAIIIDPCLGGDALDAATARILETKSLGFKNNDTALIAGQACKQQVGFVAPPGISVDQITADHIPTQKALIPARTLSKSCRELKSDAIDATSGDIIIMLDPRECATIGETLFKPQINNSAVESPGLAGIIFKAISATDIDLRKSFYEGVLLVGAGSLLPNTPERLDHELQHLAPQNAPVAITAYDQRDLAAFHGAAMVSSLDDFSNNWIYKEDAQDSITLDARIKQTAYGC</sequence>
<dbReference type="InterPro" id="IPR043129">
    <property type="entry name" value="ATPase_NBD"/>
</dbReference>
<dbReference type="Gene3D" id="3.90.640.10">
    <property type="entry name" value="Actin, Chain A, domain 4"/>
    <property type="match status" value="1"/>
</dbReference>
<feature type="compositionally biased region" description="Basic and acidic residues" evidence="3">
    <location>
        <begin position="147"/>
        <end position="162"/>
    </location>
</feature>
<accession>A0A7S3NJT1</accession>
<protein>
    <submittedName>
        <fullName evidence="4">Uncharacterized protein</fullName>
    </submittedName>
</protein>
<gene>
    <name evidence="4" type="ORF">ALAG00032_LOCUS5678</name>
</gene>
<feature type="region of interest" description="Disordered" evidence="3">
    <location>
        <begin position="39"/>
        <end position="66"/>
    </location>
</feature>
<dbReference type="AlphaFoldDB" id="A0A7S3NJT1"/>
<comment type="similarity">
    <text evidence="2">Belongs to the actin family.</text>
</comment>
<reference evidence="4" key="1">
    <citation type="submission" date="2021-01" db="EMBL/GenBank/DDBJ databases">
        <authorList>
            <person name="Corre E."/>
            <person name="Pelletier E."/>
            <person name="Niang G."/>
            <person name="Scheremetjew M."/>
            <person name="Finn R."/>
            <person name="Kale V."/>
            <person name="Holt S."/>
            <person name="Cochrane G."/>
            <person name="Meng A."/>
            <person name="Brown T."/>
            <person name="Cohen L."/>
        </authorList>
    </citation>
    <scope>NUCLEOTIDE SEQUENCE</scope>
    <source>
        <strain evidence="4">CCMP1510</strain>
    </source>
</reference>
<evidence type="ECO:0000256" key="3">
    <source>
        <dbReference type="SAM" id="MobiDB-lite"/>
    </source>
</evidence>
<evidence type="ECO:0000256" key="2">
    <source>
        <dbReference type="RuleBase" id="RU000487"/>
    </source>
</evidence>
<comment type="catalytic activity">
    <reaction evidence="1">
        <text>ATP + H2O = ADP + phosphate + H(+)</text>
        <dbReference type="Rhea" id="RHEA:13065"/>
        <dbReference type="ChEBI" id="CHEBI:15377"/>
        <dbReference type="ChEBI" id="CHEBI:15378"/>
        <dbReference type="ChEBI" id="CHEBI:30616"/>
        <dbReference type="ChEBI" id="CHEBI:43474"/>
        <dbReference type="ChEBI" id="CHEBI:456216"/>
    </reaction>
</comment>
<evidence type="ECO:0000256" key="1">
    <source>
        <dbReference type="ARBA" id="ARBA00049360"/>
    </source>
</evidence>
<dbReference type="PRINTS" id="PR00190">
    <property type="entry name" value="ACTIN"/>
</dbReference>
<dbReference type="SMART" id="SM00268">
    <property type="entry name" value="ACTIN"/>
    <property type="match status" value="1"/>
</dbReference>
<proteinExistence type="inferred from homology"/>
<feature type="compositionally biased region" description="Polar residues" evidence="3">
    <location>
        <begin position="196"/>
        <end position="207"/>
    </location>
</feature>
<dbReference type="Pfam" id="PF00022">
    <property type="entry name" value="Actin"/>
    <property type="match status" value="2"/>
</dbReference>
<dbReference type="Gene3D" id="3.30.420.40">
    <property type="match status" value="2"/>
</dbReference>
<feature type="compositionally biased region" description="Basic and acidic residues" evidence="3">
    <location>
        <begin position="115"/>
        <end position="129"/>
    </location>
</feature>
<organism evidence="4">
    <name type="scientific">Aureoumbra lagunensis</name>
    <dbReference type="NCBI Taxonomy" id="44058"/>
    <lineage>
        <taxon>Eukaryota</taxon>
        <taxon>Sar</taxon>
        <taxon>Stramenopiles</taxon>
        <taxon>Ochrophyta</taxon>
        <taxon>Pelagophyceae</taxon>
        <taxon>Pelagomonadales</taxon>
        <taxon>Aureoumbra</taxon>
    </lineage>
</organism>
<feature type="region of interest" description="Disordered" evidence="3">
    <location>
        <begin position="101"/>
        <end position="162"/>
    </location>
</feature>
<dbReference type="EMBL" id="HBIJ01008067">
    <property type="protein sequence ID" value="CAE0364936.1"/>
    <property type="molecule type" value="Transcribed_RNA"/>
</dbReference>
<dbReference type="InterPro" id="IPR004000">
    <property type="entry name" value="Actin"/>
</dbReference>
<feature type="region of interest" description="Disordered" evidence="3">
    <location>
        <begin position="186"/>
        <end position="248"/>
    </location>
</feature>
<evidence type="ECO:0000313" key="4">
    <source>
        <dbReference type="EMBL" id="CAE0364936.1"/>
    </source>
</evidence>
<dbReference type="PANTHER" id="PTHR11937">
    <property type="entry name" value="ACTIN"/>
    <property type="match status" value="1"/>
</dbReference>
<name>A0A7S3NJT1_9STRA</name>
<dbReference type="SUPFAM" id="SSF53067">
    <property type="entry name" value="Actin-like ATPase domain"/>
    <property type="match status" value="2"/>
</dbReference>